<evidence type="ECO:0000256" key="2">
    <source>
        <dbReference type="ARBA" id="ARBA00005135"/>
    </source>
</evidence>
<accession>A0ABU2Y5G6</accession>
<evidence type="ECO:0000256" key="8">
    <source>
        <dbReference type="ARBA" id="ARBA00023299"/>
    </source>
</evidence>
<feature type="signal peptide" evidence="11">
    <location>
        <begin position="1"/>
        <end position="25"/>
    </location>
</feature>
<dbReference type="InterPro" id="IPR036412">
    <property type="entry name" value="HAD-like_sf"/>
</dbReference>
<protein>
    <recommendedName>
        <fullName evidence="3">phosphoserine phosphatase</fullName>
        <ecNumber evidence="3">3.1.3.3</ecNumber>
    </recommendedName>
</protein>
<comment type="caution">
    <text evidence="12">The sequence shown here is derived from an EMBL/GenBank/DDBJ whole genome shotgun (WGS) entry which is preliminary data.</text>
</comment>
<comment type="catalytic activity">
    <reaction evidence="9">
        <text>O-phospho-L-serine + H2O = L-serine + phosphate</text>
        <dbReference type="Rhea" id="RHEA:21208"/>
        <dbReference type="ChEBI" id="CHEBI:15377"/>
        <dbReference type="ChEBI" id="CHEBI:33384"/>
        <dbReference type="ChEBI" id="CHEBI:43474"/>
        <dbReference type="ChEBI" id="CHEBI:57524"/>
        <dbReference type="EC" id="3.1.3.3"/>
    </reaction>
</comment>
<proteinExistence type="predicted"/>
<feature type="chain" id="PRO_5047179567" description="phosphoserine phosphatase" evidence="11">
    <location>
        <begin position="26"/>
        <end position="338"/>
    </location>
</feature>
<sequence length="338" mass="38712">MKNIIYSSFAILFISFTSCTTSVNADIDSKTTTPLPSWNDVASKKAILNYVNDITNKESKNFIPVVDRIATFDNDGNLWSEQPAYFQLFFAIDRVKALASEHPEWKDQQPFKAVLEDDMPALLKQGEHGLIELVMATHGGITTDEFEEDVKQWLATAKHPRFDKPYNALVYQPMLELLDYLRANDFKCFIVSGGGIEFMRPWSEEVYGIPQDQVVGSSIVTEFDYNNGNPVIRRLPKMNFIDDKGGKPVGINRYIGRKPVFASGNSDGDLQMLQWTDSNSYKSFQLYLHHTDAEREWAYDRDSHIGRLDKGLDEAQEKGWTIIDMKNDWKVIYPHDLE</sequence>
<gene>
    <name evidence="12" type="ORF">RM519_09330</name>
</gene>
<dbReference type="RefSeq" id="WP_311593461.1">
    <property type="nucleotide sequence ID" value="NZ_JAVRHV010000004.1"/>
</dbReference>
<keyword evidence="7" id="KW-0460">Magnesium</keyword>
<evidence type="ECO:0000313" key="12">
    <source>
        <dbReference type="EMBL" id="MDT0553444.1"/>
    </source>
</evidence>
<evidence type="ECO:0000256" key="1">
    <source>
        <dbReference type="ARBA" id="ARBA00001946"/>
    </source>
</evidence>
<evidence type="ECO:0000256" key="7">
    <source>
        <dbReference type="ARBA" id="ARBA00022842"/>
    </source>
</evidence>
<dbReference type="Proteomes" id="UP001252186">
    <property type="component" value="Unassembled WGS sequence"/>
</dbReference>
<evidence type="ECO:0000256" key="9">
    <source>
        <dbReference type="ARBA" id="ARBA00048138"/>
    </source>
</evidence>
<evidence type="ECO:0000256" key="4">
    <source>
        <dbReference type="ARBA" id="ARBA00022605"/>
    </source>
</evidence>
<dbReference type="EC" id="3.1.3.3" evidence="3"/>
<dbReference type="Pfam" id="PF12710">
    <property type="entry name" value="HAD"/>
    <property type="match status" value="1"/>
</dbReference>
<keyword evidence="13" id="KW-1185">Reference proteome</keyword>
<comment type="catalytic activity">
    <reaction evidence="10">
        <text>O-phospho-D-serine + H2O = D-serine + phosphate</text>
        <dbReference type="Rhea" id="RHEA:24873"/>
        <dbReference type="ChEBI" id="CHEBI:15377"/>
        <dbReference type="ChEBI" id="CHEBI:35247"/>
        <dbReference type="ChEBI" id="CHEBI:43474"/>
        <dbReference type="ChEBI" id="CHEBI:58680"/>
        <dbReference type="EC" id="3.1.3.3"/>
    </reaction>
</comment>
<keyword evidence="5" id="KW-0479">Metal-binding</keyword>
<evidence type="ECO:0000256" key="6">
    <source>
        <dbReference type="ARBA" id="ARBA00022801"/>
    </source>
</evidence>
<keyword evidence="6 12" id="KW-0378">Hydrolase</keyword>
<keyword evidence="8" id="KW-0718">Serine biosynthesis</keyword>
<organism evidence="12 13">
    <name type="scientific">Urechidicola vernalis</name>
    <dbReference type="NCBI Taxonomy" id="3075600"/>
    <lineage>
        <taxon>Bacteria</taxon>
        <taxon>Pseudomonadati</taxon>
        <taxon>Bacteroidota</taxon>
        <taxon>Flavobacteriia</taxon>
        <taxon>Flavobacteriales</taxon>
        <taxon>Flavobacteriaceae</taxon>
        <taxon>Urechidicola</taxon>
    </lineage>
</organism>
<evidence type="ECO:0000256" key="5">
    <source>
        <dbReference type="ARBA" id="ARBA00022723"/>
    </source>
</evidence>
<dbReference type="InterPro" id="IPR023214">
    <property type="entry name" value="HAD_sf"/>
</dbReference>
<dbReference type="PANTHER" id="PTHR43344:SF2">
    <property type="entry name" value="PHOSPHOSERINE PHOSPHATASE"/>
    <property type="match status" value="1"/>
</dbReference>
<evidence type="ECO:0000313" key="13">
    <source>
        <dbReference type="Proteomes" id="UP001252186"/>
    </source>
</evidence>
<keyword evidence="11" id="KW-0732">Signal</keyword>
<name>A0ABU2Y5G6_9FLAO</name>
<dbReference type="Gene3D" id="3.40.50.1000">
    <property type="entry name" value="HAD superfamily/HAD-like"/>
    <property type="match status" value="1"/>
</dbReference>
<evidence type="ECO:0000256" key="10">
    <source>
        <dbReference type="ARBA" id="ARBA00048523"/>
    </source>
</evidence>
<comment type="cofactor">
    <cofactor evidence="1">
        <name>Mg(2+)</name>
        <dbReference type="ChEBI" id="CHEBI:18420"/>
    </cofactor>
</comment>
<dbReference type="SUPFAM" id="SSF56784">
    <property type="entry name" value="HAD-like"/>
    <property type="match status" value="1"/>
</dbReference>
<reference evidence="12 13" key="1">
    <citation type="submission" date="2023-09" db="EMBL/GenBank/DDBJ databases">
        <authorList>
            <person name="Rey-Velasco X."/>
        </authorList>
    </citation>
    <scope>NUCLEOTIDE SEQUENCE [LARGE SCALE GENOMIC DNA]</scope>
    <source>
        <strain evidence="12 13">P050</strain>
    </source>
</reference>
<dbReference type="PROSITE" id="PS51257">
    <property type="entry name" value="PROKAR_LIPOPROTEIN"/>
    <property type="match status" value="1"/>
</dbReference>
<evidence type="ECO:0000256" key="11">
    <source>
        <dbReference type="SAM" id="SignalP"/>
    </source>
</evidence>
<dbReference type="GO" id="GO:0016787">
    <property type="term" value="F:hydrolase activity"/>
    <property type="evidence" value="ECO:0007669"/>
    <property type="project" value="UniProtKB-KW"/>
</dbReference>
<dbReference type="InterPro" id="IPR050582">
    <property type="entry name" value="HAD-like_SerB"/>
</dbReference>
<keyword evidence="4" id="KW-0028">Amino-acid biosynthesis</keyword>
<dbReference type="EMBL" id="JAVRHV010000004">
    <property type="protein sequence ID" value="MDT0553444.1"/>
    <property type="molecule type" value="Genomic_DNA"/>
</dbReference>
<dbReference type="PANTHER" id="PTHR43344">
    <property type="entry name" value="PHOSPHOSERINE PHOSPHATASE"/>
    <property type="match status" value="1"/>
</dbReference>
<comment type="pathway">
    <text evidence="2">Amino-acid biosynthesis; L-serine biosynthesis; L-serine from 3-phospho-D-glycerate: step 3/3.</text>
</comment>
<evidence type="ECO:0000256" key="3">
    <source>
        <dbReference type="ARBA" id="ARBA00012640"/>
    </source>
</evidence>